<sequence>MKTIDEMLHLDLLTAEQHVDISAWIAQSASPEEILQMPAPLWQALERASKVMGIDEDLLRPPSFDADSLALG</sequence>
<keyword evidence="2" id="KW-1185">Reference proteome</keyword>
<evidence type="ECO:0000313" key="1">
    <source>
        <dbReference type="EMBL" id="MFC3933668.1"/>
    </source>
</evidence>
<comment type="caution">
    <text evidence="1">The sequence shown here is derived from an EMBL/GenBank/DDBJ whole genome shotgun (WGS) entry which is preliminary data.</text>
</comment>
<evidence type="ECO:0000313" key="2">
    <source>
        <dbReference type="Proteomes" id="UP001595693"/>
    </source>
</evidence>
<reference evidence="2" key="1">
    <citation type="journal article" date="2019" name="Int. J. Syst. Evol. Microbiol.">
        <title>The Global Catalogue of Microorganisms (GCM) 10K type strain sequencing project: providing services to taxonomists for standard genome sequencing and annotation.</title>
        <authorList>
            <consortium name="The Broad Institute Genomics Platform"/>
            <consortium name="The Broad Institute Genome Sequencing Center for Infectious Disease"/>
            <person name="Wu L."/>
            <person name="Ma J."/>
        </authorList>
    </citation>
    <scope>NUCLEOTIDE SEQUENCE [LARGE SCALE GENOMIC DNA]</scope>
    <source>
        <strain evidence="2">CCUG 2113</strain>
    </source>
</reference>
<proteinExistence type="predicted"/>
<dbReference type="EMBL" id="JBHSAJ010000005">
    <property type="protein sequence ID" value="MFC3933668.1"/>
    <property type="molecule type" value="Genomic_DNA"/>
</dbReference>
<dbReference type="Proteomes" id="UP001595693">
    <property type="component" value="Unassembled WGS sequence"/>
</dbReference>
<protein>
    <recommendedName>
        <fullName evidence="3">Addiction module component</fullName>
    </recommendedName>
</protein>
<name>A0ABV8D630_9BURK</name>
<dbReference type="RefSeq" id="WP_055400951.1">
    <property type="nucleotide sequence ID" value="NZ_CP192460.1"/>
</dbReference>
<accession>A0ABV8D630</accession>
<organism evidence="1 2">
    <name type="scientific">Acidovorax facilis</name>
    <dbReference type="NCBI Taxonomy" id="12917"/>
    <lineage>
        <taxon>Bacteria</taxon>
        <taxon>Pseudomonadati</taxon>
        <taxon>Pseudomonadota</taxon>
        <taxon>Betaproteobacteria</taxon>
        <taxon>Burkholderiales</taxon>
        <taxon>Comamonadaceae</taxon>
        <taxon>Acidovorax</taxon>
    </lineage>
</organism>
<gene>
    <name evidence="1" type="ORF">ACFOW3_03430</name>
</gene>
<evidence type="ECO:0008006" key="3">
    <source>
        <dbReference type="Google" id="ProtNLM"/>
    </source>
</evidence>